<name>A0A225VA38_9STRA</name>
<dbReference type="Proteomes" id="UP000198211">
    <property type="component" value="Unassembled WGS sequence"/>
</dbReference>
<comment type="caution">
    <text evidence="1">The sequence shown here is derived from an EMBL/GenBank/DDBJ whole genome shotgun (WGS) entry which is preliminary data.</text>
</comment>
<reference evidence="2" key="1">
    <citation type="submission" date="2017-03" db="EMBL/GenBank/DDBJ databases">
        <title>Phytopthora megakarya and P. palmivora, two closely related causual agents of cacao black pod achieved similar genome size and gene model numbers by different mechanisms.</title>
        <authorList>
            <person name="Ali S."/>
            <person name="Shao J."/>
            <person name="Larry D.J."/>
            <person name="Kronmiller B."/>
            <person name="Shen D."/>
            <person name="Strem M.D."/>
            <person name="Melnick R.L."/>
            <person name="Guiltinan M.J."/>
            <person name="Tyler B.M."/>
            <person name="Meinhardt L.W."/>
            <person name="Bailey B.A."/>
        </authorList>
    </citation>
    <scope>NUCLEOTIDE SEQUENCE [LARGE SCALE GENOMIC DNA]</scope>
    <source>
        <strain evidence="2">zdho120</strain>
    </source>
</reference>
<proteinExistence type="predicted"/>
<gene>
    <name evidence="1" type="ORF">PHMEG_00026274</name>
</gene>
<evidence type="ECO:0000313" key="2">
    <source>
        <dbReference type="Proteomes" id="UP000198211"/>
    </source>
</evidence>
<keyword evidence="2" id="KW-1185">Reference proteome</keyword>
<sequence length="188" mass="21385">MKITRLENNIQHLQDEILELQLKHQLVSLEPANKNSWCVVVEYFQLYRFGVKPSASDAIMQSWKHVSLCFNGLQVEITSLENGLEDSAIVTTKQNLTISQNVLQYTFPHLIHGEGESSQLETKLLGQQIVIQGSVHFKWDSENRRVSSFAFKIDMVTSMLDLLGNLEDISRVFKNSCLTPEFGIVTES</sequence>
<dbReference type="EMBL" id="NBNE01006323">
    <property type="protein sequence ID" value="OWZ02202.1"/>
    <property type="molecule type" value="Genomic_DNA"/>
</dbReference>
<evidence type="ECO:0008006" key="3">
    <source>
        <dbReference type="Google" id="ProtNLM"/>
    </source>
</evidence>
<evidence type="ECO:0000313" key="1">
    <source>
        <dbReference type="EMBL" id="OWZ02202.1"/>
    </source>
</evidence>
<dbReference type="AlphaFoldDB" id="A0A225VA38"/>
<organism evidence="1 2">
    <name type="scientific">Phytophthora megakarya</name>
    <dbReference type="NCBI Taxonomy" id="4795"/>
    <lineage>
        <taxon>Eukaryota</taxon>
        <taxon>Sar</taxon>
        <taxon>Stramenopiles</taxon>
        <taxon>Oomycota</taxon>
        <taxon>Peronosporomycetes</taxon>
        <taxon>Peronosporales</taxon>
        <taxon>Peronosporaceae</taxon>
        <taxon>Phytophthora</taxon>
    </lineage>
</organism>
<protein>
    <recommendedName>
        <fullName evidence="3">Bzip transcription factor</fullName>
    </recommendedName>
</protein>
<accession>A0A225VA38</accession>